<dbReference type="AlphaFoldDB" id="A0A0F8YHU0"/>
<sequence>MDTTVTFGQTEFVGIAHKYAVDSKVKRLVDAIAGLKDDREDGLSVALEIIADFENMAEVGSGYTPGAELGFGSDNAATVADKILGRSTSAGETRKSLVKLGK</sequence>
<organism evidence="1">
    <name type="scientific">marine sediment metagenome</name>
    <dbReference type="NCBI Taxonomy" id="412755"/>
    <lineage>
        <taxon>unclassified sequences</taxon>
        <taxon>metagenomes</taxon>
        <taxon>ecological metagenomes</taxon>
    </lineage>
</organism>
<name>A0A0F8YHU0_9ZZZZ</name>
<accession>A0A0F8YHU0</accession>
<reference evidence="1" key="1">
    <citation type="journal article" date="2015" name="Nature">
        <title>Complex archaea that bridge the gap between prokaryotes and eukaryotes.</title>
        <authorList>
            <person name="Spang A."/>
            <person name="Saw J.H."/>
            <person name="Jorgensen S.L."/>
            <person name="Zaremba-Niedzwiedzka K."/>
            <person name="Martijn J."/>
            <person name="Lind A.E."/>
            <person name="van Eijk R."/>
            <person name="Schleper C."/>
            <person name="Guy L."/>
            <person name="Ettema T.J."/>
        </authorList>
    </citation>
    <scope>NUCLEOTIDE SEQUENCE</scope>
</reference>
<proteinExistence type="predicted"/>
<dbReference type="EMBL" id="LAZR01053345">
    <property type="protein sequence ID" value="KKK80952.1"/>
    <property type="molecule type" value="Genomic_DNA"/>
</dbReference>
<protein>
    <submittedName>
        <fullName evidence="1">Uncharacterized protein</fullName>
    </submittedName>
</protein>
<comment type="caution">
    <text evidence="1">The sequence shown here is derived from an EMBL/GenBank/DDBJ whole genome shotgun (WGS) entry which is preliminary data.</text>
</comment>
<gene>
    <name evidence="1" type="ORF">LCGC14_2818350</name>
</gene>
<evidence type="ECO:0000313" key="1">
    <source>
        <dbReference type="EMBL" id="KKK80952.1"/>
    </source>
</evidence>